<dbReference type="RefSeq" id="XP_067174737.1">
    <property type="nucleotide sequence ID" value="XM_067318632.1"/>
</dbReference>
<comment type="caution">
    <text evidence="3">The sequence shown here is derived from an EMBL/GenBank/DDBJ whole genome shotgun (WGS) entry which is preliminary data.</text>
</comment>
<feature type="compositionally biased region" description="Low complexity" evidence="2">
    <location>
        <begin position="983"/>
        <end position="993"/>
    </location>
</feature>
<dbReference type="InterPro" id="IPR011989">
    <property type="entry name" value="ARM-like"/>
</dbReference>
<dbReference type="GO" id="GO:0048211">
    <property type="term" value="P:Golgi vesicle docking"/>
    <property type="evidence" value="ECO:0007669"/>
    <property type="project" value="TreeGrafter"/>
</dbReference>
<dbReference type="GO" id="GO:0005783">
    <property type="term" value="C:endoplasmic reticulum"/>
    <property type="evidence" value="ECO:0007669"/>
    <property type="project" value="TreeGrafter"/>
</dbReference>
<feature type="compositionally biased region" description="Low complexity" evidence="2">
    <location>
        <begin position="82"/>
        <end position="105"/>
    </location>
</feature>
<dbReference type="PANTHER" id="PTHR10013">
    <property type="entry name" value="GENERAL VESICULAR TRANSPORT FACTOR P115"/>
    <property type="match status" value="1"/>
</dbReference>
<evidence type="ECO:0000313" key="3">
    <source>
        <dbReference type="EMBL" id="KAG5466829.1"/>
    </source>
</evidence>
<evidence type="ECO:0000256" key="2">
    <source>
        <dbReference type="SAM" id="MobiDB-lite"/>
    </source>
</evidence>
<dbReference type="EMBL" id="JAFEUZ010000035">
    <property type="protein sequence ID" value="KAG5466829.1"/>
    <property type="molecule type" value="Genomic_DNA"/>
</dbReference>
<keyword evidence="4" id="KW-1185">Reference proteome</keyword>
<dbReference type="GO" id="GO:0006886">
    <property type="term" value="P:intracellular protein transport"/>
    <property type="evidence" value="ECO:0007669"/>
    <property type="project" value="TreeGrafter"/>
</dbReference>
<feature type="compositionally biased region" description="Low complexity" evidence="2">
    <location>
        <begin position="1046"/>
        <end position="1071"/>
    </location>
</feature>
<feature type="region of interest" description="Disordered" evidence="2">
    <location>
        <begin position="556"/>
        <end position="575"/>
    </location>
</feature>
<feature type="region of interest" description="Disordered" evidence="2">
    <location>
        <begin position="1040"/>
        <end position="1072"/>
    </location>
</feature>
<feature type="compositionally biased region" description="Low complexity" evidence="2">
    <location>
        <begin position="562"/>
        <end position="571"/>
    </location>
</feature>
<dbReference type="PANTHER" id="PTHR10013:SF0">
    <property type="entry name" value="GENERAL VESICULAR TRANSPORT FACTOR P115"/>
    <property type="match status" value="1"/>
</dbReference>
<feature type="compositionally biased region" description="Low complexity" evidence="2">
    <location>
        <begin position="1285"/>
        <end position="1306"/>
    </location>
</feature>
<reference evidence="4" key="2">
    <citation type="journal article" date="2021" name="Sci. Data">
        <title>Chromosome-scale genome sequencing, assembly and annotation of six genomes from subfamily Leishmaniinae.</title>
        <authorList>
            <person name="Almutairi H."/>
            <person name="Urbaniak M.D."/>
            <person name="Bates M.D."/>
            <person name="Jariyapan N."/>
            <person name="Kwakye-Nuako G."/>
            <person name="Thomaz Soccol V."/>
            <person name="Al-Salem W.S."/>
            <person name="Dillon R.J."/>
            <person name="Bates P.A."/>
            <person name="Gatherer D."/>
        </authorList>
    </citation>
    <scope>NUCLEOTIDE SEQUENCE [LARGE SCALE GENOMIC DNA]</scope>
</reference>
<organism evidence="3 4">
    <name type="scientific">Leishmania martiniquensis</name>
    <dbReference type="NCBI Taxonomy" id="1580590"/>
    <lineage>
        <taxon>Eukaryota</taxon>
        <taxon>Discoba</taxon>
        <taxon>Euglenozoa</taxon>
        <taxon>Kinetoplastea</taxon>
        <taxon>Metakinetoplastina</taxon>
        <taxon>Trypanosomatida</taxon>
        <taxon>Trypanosomatidae</taxon>
        <taxon>Leishmaniinae</taxon>
        <taxon>Leishmania</taxon>
    </lineage>
</organism>
<sequence>MSFLFKAVLGQRVVHPPPPATDKAPQAAATGARCSKASAVPPGKLASASLATNGDHGSTSTTKPGGAAARSPSPPAGPVNNSPTLLGGPHLSPLSTLPSPRPSTSTRTLLLRIEGCIMAQDIRDAQRDLLRCADLPYALDTTSLKALLELLLNHAEDESITEPTLQLLANATDLDKYPDQVEVNRRIVDVTMAAKRNARDALLEHLVDSVPLLLDAMKTTAPFWNRYNVVVLLQRLEAFDSYKLNQALLGARGISVLLDALNEVEHNHQLRNQALALLTSLTLADAELQTLLAFHNAFDSLFDVIEREGGERHANSIVKDCLTVVHNMLRSNKATQKLFREMGCAARLAALFESVPSELVACTVAAHRHKGAGSSPSGQIYPQPIVLTEKLEALLDAIKRSDTMLNVLMSVSILACILRGTDDGEEERHSTQEALLRCGLLSPLTRLAFSGLAIDDATRIESVRVLALLLSGSKQTVEEWLDLQPVTTLVRDTLPYTVQVWPAPRALLSYVCETTDTTLVSAGVQLFTALLSVPAFQKRLVGVFLNGLVPPAPEFGGGGGSSATAQGSTATSRDRAHTVNDSAVRADTHCGVALAHVLLSSQTPAVKKFYAAQVLRALVAVPGASPVVQALVHSSVPPHLQSLALEGFVKAQPGWTLSTRLPPSFFNYIATFLLFCLSGGAAGQQVNTAALGAYVGALLAWMGSCPSAAAAFVEEVSWGEALLHQARREGAAHLRLWSAVLIASACVMSQKVTTATAAATVLAQRFLQMVGSGASLDTILFDVQASTPGWQHPVVSGLRAQNPSPYDEDIVAMVEQLVAEFKRLLASVAASSSQTPFTTMALPLPTQSGQPHSDEALKKHRVALPSLAPPPPCGPRVASLTSLGQSTMSSADYRVEPPPPQPLDPTSHPVVAPLGLDAQTREILAALQAELEAARAEKASLSNALEEWRERAEHISAQCAALEEERQQRRAAEAAEEERVRGEGAAASSAEVANSHPASAGMVEGLLENIQLLEEALQSKEEEHQQLVESLNMMEEQLRHASNTTAAAASQQQALLQQRQHQQEQQHSPPQDLMSAMEAERNAVAQQLALSQEEIARLQRALQSVSSDYSELLLLVAELNEECMSVKAGSSMAHTPARPWSEDTGPSVRRGAEALQHPAVEDAARRAEAFFAVADPLLPAAAGVGPECVPSENTTDSGAAGVLKEHTPESASTTQASPLVSAAERNMNADADWISSASVHAYEVATDVVIDLAEERAPDDAVAAPLLTQQPFLLPAVPTARRPVSSLPPTASEAALPSSLPPASSAGPQRHHAGQPSPPPGCHAPLPPPPLPAAAHHPLLRQSALRAPCYADPSTIFFGGGDGAAAEGAQRQYALSVAGIEQHLHGSGPPPATQLSPQVAALAPHLPPPRRPEYSELAHESPPHGGHAGMHYGADLIEHPTPPASRGVPSLTPQNLPGASVGDTLSMAEGNPSTLSSAPHSGEQGAQDALTVARVEFADAFASNPFLAGAKGPTESRFAMGGGDGDFEAALQGAWERDTDHRATVEQGAGSNAAPQQRASTTTSGASLRWAPKGESLNQNEKANNPTATYNPFADLGGGGDDIDDAFGDLR</sequence>
<dbReference type="GO" id="GO:0006888">
    <property type="term" value="P:endoplasmic reticulum to Golgi vesicle-mediated transport"/>
    <property type="evidence" value="ECO:0007669"/>
    <property type="project" value="TreeGrafter"/>
</dbReference>
<evidence type="ECO:0000313" key="4">
    <source>
        <dbReference type="Proteomes" id="UP000673552"/>
    </source>
</evidence>
<feature type="coiled-coil region" evidence="1">
    <location>
        <begin position="917"/>
        <end position="965"/>
    </location>
</feature>
<feature type="region of interest" description="Disordered" evidence="2">
    <location>
        <begin position="1281"/>
        <end position="1335"/>
    </location>
</feature>
<name>A0A836G5P5_9TRYP</name>
<dbReference type="OrthoDB" id="198977at2759"/>
<feature type="region of interest" description="Disordered" evidence="2">
    <location>
        <begin position="1546"/>
        <end position="1611"/>
    </location>
</feature>
<feature type="region of interest" description="Disordered" evidence="2">
    <location>
        <begin position="9"/>
        <end position="105"/>
    </location>
</feature>
<feature type="compositionally biased region" description="Polar residues" evidence="2">
    <location>
        <begin position="1549"/>
        <end position="1566"/>
    </location>
</feature>
<dbReference type="GO" id="GO:0005795">
    <property type="term" value="C:Golgi stack"/>
    <property type="evidence" value="ECO:0007669"/>
    <property type="project" value="TreeGrafter"/>
</dbReference>
<dbReference type="Proteomes" id="UP000673552">
    <property type="component" value="Unassembled WGS sequence"/>
</dbReference>
<feature type="compositionally biased region" description="Pro residues" evidence="2">
    <location>
        <begin position="1316"/>
        <end position="1332"/>
    </location>
</feature>
<accession>A0A836G5P5</accession>
<feature type="compositionally biased region" description="Basic and acidic residues" evidence="2">
    <location>
        <begin position="1410"/>
        <end position="1422"/>
    </location>
</feature>
<gene>
    <name evidence="3" type="ORF">LSCM1_01006</name>
</gene>
<evidence type="ECO:0000256" key="1">
    <source>
        <dbReference type="SAM" id="Coils"/>
    </source>
</evidence>
<feature type="region of interest" description="Disordered" evidence="2">
    <location>
        <begin position="1402"/>
        <end position="1487"/>
    </location>
</feature>
<feature type="compositionally biased region" description="Acidic residues" evidence="2">
    <location>
        <begin position="1601"/>
        <end position="1611"/>
    </location>
</feature>
<feature type="compositionally biased region" description="Polar residues" evidence="2">
    <location>
        <begin position="1576"/>
        <end position="1590"/>
    </location>
</feature>
<dbReference type="GO" id="GO:0012507">
    <property type="term" value="C:ER to Golgi transport vesicle membrane"/>
    <property type="evidence" value="ECO:0007669"/>
    <property type="project" value="TreeGrafter"/>
</dbReference>
<feature type="region of interest" description="Disordered" evidence="2">
    <location>
        <begin position="886"/>
        <end position="906"/>
    </location>
</feature>
<feature type="coiled-coil region" evidence="1">
    <location>
        <begin position="1074"/>
        <end position="1122"/>
    </location>
</feature>
<dbReference type="Gene3D" id="1.25.10.10">
    <property type="entry name" value="Leucine-rich Repeat Variant"/>
    <property type="match status" value="1"/>
</dbReference>
<dbReference type="GeneID" id="92511144"/>
<reference evidence="4" key="1">
    <citation type="journal article" date="2021" name="Microbiol. Resour. Announc.">
        <title>LGAAP: Leishmaniinae Genome Assembly and Annotation Pipeline.</title>
        <authorList>
            <person name="Almutairi H."/>
            <person name="Urbaniak M.D."/>
            <person name="Bates M.D."/>
            <person name="Jariyapan N."/>
            <person name="Kwakye-Nuako G."/>
            <person name="Thomaz-Soccol V."/>
            <person name="Al-Salem W.S."/>
            <person name="Dillon R.J."/>
            <person name="Bates P.A."/>
            <person name="Gatherer D."/>
        </authorList>
    </citation>
    <scope>NUCLEOTIDE SEQUENCE [LARGE SCALE GENOMIC DNA]</scope>
</reference>
<feature type="region of interest" description="Disordered" evidence="2">
    <location>
        <begin position="967"/>
        <end position="995"/>
    </location>
</feature>
<feature type="compositionally biased region" description="Basic and acidic residues" evidence="2">
    <location>
        <begin position="967"/>
        <end position="982"/>
    </location>
</feature>
<dbReference type="InterPro" id="IPR024095">
    <property type="entry name" value="Vesicle_P115"/>
</dbReference>
<proteinExistence type="predicted"/>
<keyword evidence="1" id="KW-0175">Coiled coil</keyword>
<feature type="compositionally biased region" description="Polar residues" evidence="2">
    <location>
        <begin position="49"/>
        <end position="63"/>
    </location>
</feature>
<dbReference type="GO" id="GO:0061025">
    <property type="term" value="P:membrane fusion"/>
    <property type="evidence" value="ECO:0007669"/>
    <property type="project" value="TreeGrafter"/>
</dbReference>
<protein>
    <submittedName>
        <fullName evidence="3">Uncharacterized protein</fullName>
    </submittedName>
</protein>
<dbReference type="SUPFAM" id="SSF48371">
    <property type="entry name" value="ARM repeat"/>
    <property type="match status" value="1"/>
</dbReference>
<dbReference type="InterPro" id="IPR016024">
    <property type="entry name" value="ARM-type_fold"/>
</dbReference>
<dbReference type="KEGG" id="lmat:92511144"/>